<dbReference type="OrthoDB" id="3923199at2759"/>
<sequence length="531" mass="58555">MDAPKTNIDTTYKIDDPSDVTPPQDDSPSMQAPEKLFPDNPEPASSKEVIHDAPEVVDPWLATQRPNSPYSMDETVVSGFQPLEFDEKGEPVPRRVSELPSEKAPKTCGIPRRYLVGIIILVFVVMVALGLGLGLGLGMKRKSDDTLGGPGIVDPYCAAHPDYCVGGSLGSTYFTSNGTFNGSGIALATEFWNHEERKIMTVYFQHFSGEIRSIQLTPKGEWIGGSKSEVVVSDAKNATPISAVSYSLKGTSVWHIFYISEDGFVRQKQNSNSTNIWEDGPLNELNLTTYDAPNVGLQACWYGNYYGDSDASKFPTRDGDNNTIPFNASTHGMHLWYPADENTFKQYGWYEGQDQWLEQHTWTGMNAHAGVGCFSWGPGTTTYAMMVDTQDTATVWWKDTNVNASSTSEHPINTWENVTDFSIPNVYPSTSLGFTEYLYAQMRDGTIMGHDIDWEAEKTRRIEANMFTVGGSQGAVPGLKGTHMSVTAVEDQSGGTSLYVFYQTRGDDLSVFTRDIKGGQWTQGELPIPDS</sequence>
<evidence type="ECO:0000256" key="1">
    <source>
        <dbReference type="SAM" id="MobiDB-lite"/>
    </source>
</evidence>
<dbReference type="AlphaFoldDB" id="A0A6G1IY94"/>
<organism evidence="3 4">
    <name type="scientific">Lentithecium fluviatile CBS 122367</name>
    <dbReference type="NCBI Taxonomy" id="1168545"/>
    <lineage>
        <taxon>Eukaryota</taxon>
        <taxon>Fungi</taxon>
        <taxon>Dikarya</taxon>
        <taxon>Ascomycota</taxon>
        <taxon>Pezizomycotina</taxon>
        <taxon>Dothideomycetes</taxon>
        <taxon>Pleosporomycetidae</taxon>
        <taxon>Pleosporales</taxon>
        <taxon>Massarineae</taxon>
        <taxon>Lentitheciaceae</taxon>
        <taxon>Lentithecium</taxon>
    </lineage>
</organism>
<proteinExistence type="predicted"/>
<dbReference type="Proteomes" id="UP000799291">
    <property type="component" value="Unassembled WGS sequence"/>
</dbReference>
<evidence type="ECO:0000313" key="3">
    <source>
        <dbReference type="EMBL" id="KAF2683222.1"/>
    </source>
</evidence>
<keyword evidence="4" id="KW-1185">Reference proteome</keyword>
<evidence type="ECO:0000256" key="2">
    <source>
        <dbReference type="SAM" id="Phobius"/>
    </source>
</evidence>
<name>A0A6G1IY94_9PLEO</name>
<dbReference type="Gene3D" id="2.120.10.70">
    <property type="entry name" value="Fucose-specific lectin"/>
    <property type="match status" value="1"/>
</dbReference>
<dbReference type="EMBL" id="MU005584">
    <property type="protein sequence ID" value="KAF2683222.1"/>
    <property type="molecule type" value="Genomic_DNA"/>
</dbReference>
<keyword evidence="2" id="KW-0472">Membrane</keyword>
<evidence type="ECO:0000313" key="4">
    <source>
        <dbReference type="Proteomes" id="UP000799291"/>
    </source>
</evidence>
<reference evidence="3" key="1">
    <citation type="journal article" date="2020" name="Stud. Mycol.">
        <title>101 Dothideomycetes genomes: a test case for predicting lifestyles and emergence of pathogens.</title>
        <authorList>
            <person name="Haridas S."/>
            <person name="Albert R."/>
            <person name="Binder M."/>
            <person name="Bloem J."/>
            <person name="Labutti K."/>
            <person name="Salamov A."/>
            <person name="Andreopoulos B."/>
            <person name="Baker S."/>
            <person name="Barry K."/>
            <person name="Bills G."/>
            <person name="Bluhm B."/>
            <person name="Cannon C."/>
            <person name="Castanera R."/>
            <person name="Culley D."/>
            <person name="Daum C."/>
            <person name="Ezra D."/>
            <person name="Gonzalez J."/>
            <person name="Henrissat B."/>
            <person name="Kuo A."/>
            <person name="Liang C."/>
            <person name="Lipzen A."/>
            <person name="Lutzoni F."/>
            <person name="Magnuson J."/>
            <person name="Mondo S."/>
            <person name="Nolan M."/>
            <person name="Ohm R."/>
            <person name="Pangilinan J."/>
            <person name="Park H.-J."/>
            <person name="Ramirez L."/>
            <person name="Alfaro M."/>
            <person name="Sun H."/>
            <person name="Tritt A."/>
            <person name="Yoshinaga Y."/>
            <person name="Zwiers L.-H."/>
            <person name="Turgeon B."/>
            <person name="Goodwin S."/>
            <person name="Spatafora J."/>
            <person name="Crous P."/>
            <person name="Grigoriev I."/>
        </authorList>
    </citation>
    <scope>NUCLEOTIDE SEQUENCE</scope>
    <source>
        <strain evidence="3">CBS 122367</strain>
    </source>
</reference>
<evidence type="ECO:0008006" key="5">
    <source>
        <dbReference type="Google" id="ProtNLM"/>
    </source>
</evidence>
<protein>
    <recommendedName>
        <fullName evidence="5">Fucose-specific lectin</fullName>
    </recommendedName>
</protein>
<dbReference type="SUPFAM" id="SSF89372">
    <property type="entry name" value="Fucose-specific lectin"/>
    <property type="match status" value="1"/>
</dbReference>
<gene>
    <name evidence="3" type="ORF">K458DRAFT_340129</name>
</gene>
<accession>A0A6G1IY94</accession>
<keyword evidence="2" id="KW-1133">Transmembrane helix</keyword>
<feature type="region of interest" description="Disordered" evidence="1">
    <location>
        <begin position="1"/>
        <end position="48"/>
    </location>
</feature>
<keyword evidence="2" id="KW-0812">Transmembrane</keyword>
<feature type="transmembrane region" description="Helical" evidence="2">
    <location>
        <begin position="114"/>
        <end position="137"/>
    </location>
</feature>